<name>A0A1N7GH32_9NOCA</name>
<dbReference type="RefSeq" id="WP_407701220.1">
    <property type="nucleotide sequence ID" value="NZ_FTNT01000008.1"/>
</dbReference>
<organism evidence="1 2">
    <name type="scientific">Williamsia sterculiae</name>
    <dbReference type="NCBI Taxonomy" id="1344003"/>
    <lineage>
        <taxon>Bacteria</taxon>
        <taxon>Bacillati</taxon>
        <taxon>Actinomycetota</taxon>
        <taxon>Actinomycetes</taxon>
        <taxon>Mycobacteriales</taxon>
        <taxon>Nocardiaceae</taxon>
        <taxon>Williamsia</taxon>
    </lineage>
</organism>
<dbReference type="Proteomes" id="UP000186218">
    <property type="component" value="Unassembled WGS sequence"/>
</dbReference>
<proteinExistence type="predicted"/>
<evidence type="ECO:0000313" key="1">
    <source>
        <dbReference type="EMBL" id="SIS11826.1"/>
    </source>
</evidence>
<accession>A0A1N7GH32</accession>
<dbReference type="AlphaFoldDB" id="A0A1N7GH32"/>
<dbReference type="STRING" id="1344003.SAMN05445060_2770"/>
<dbReference type="GO" id="GO:0003697">
    <property type="term" value="F:single-stranded DNA binding"/>
    <property type="evidence" value="ECO:0007669"/>
    <property type="project" value="InterPro"/>
</dbReference>
<reference evidence="1 2" key="1">
    <citation type="submission" date="2017-01" db="EMBL/GenBank/DDBJ databases">
        <authorList>
            <person name="Mah S.A."/>
            <person name="Swanson W.J."/>
            <person name="Moy G.W."/>
            <person name="Vacquier V.D."/>
        </authorList>
    </citation>
    <scope>NUCLEOTIDE SEQUENCE [LARGE SCALE GENOMIC DNA]</scope>
    <source>
        <strain evidence="1 2">CPCC 203464</strain>
    </source>
</reference>
<evidence type="ECO:0000313" key="2">
    <source>
        <dbReference type="Proteomes" id="UP000186218"/>
    </source>
</evidence>
<sequence length="273" mass="30382">MAGRRRPPAAEIPESVARLTPADLLEQALTLEPGELTTYNRAHTYSIRNQMLLRSQGVREPVCSYEGWKAFGRHVVKGASGKYIYRPIMVKTGEVDQETGEPKKYKRFKPVKGAFVYSDTEGEPLPEIEHPTWSRARALGALAINEVVYDDISANTQGYSYGRNLAINPVARYPFKTTIHELGHICIGHTAPDAHHDYTKHRGVSEFQAETTAYIVLNELDMHDHFDPGESRAYIRSWLSGEVPSDQAIGQVFKAADEILVAGREPMSSEGAA</sequence>
<protein>
    <recommendedName>
        <fullName evidence="3">Antirestriction protein ArdC</fullName>
    </recommendedName>
</protein>
<evidence type="ECO:0008006" key="3">
    <source>
        <dbReference type="Google" id="ProtNLM"/>
    </source>
</evidence>
<dbReference type="EMBL" id="FTNT01000008">
    <property type="protein sequence ID" value="SIS11826.1"/>
    <property type="molecule type" value="Genomic_DNA"/>
</dbReference>
<gene>
    <name evidence="1" type="ORF">SAMN05445060_2770</name>
</gene>
<keyword evidence="2" id="KW-1185">Reference proteome</keyword>